<accession>A0ABX4XIV5</accession>
<sequence>MRTETITTHVECDTCRRSEENGFPIAKMTVAVLNIGHLDEYGNFHRKYGGNIGVKRLDLCSTCATKALDRVVKSKSQMFTANVYYSFQDIGEGEA</sequence>
<evidence type="ECO:0000313" key="2">
    <source>
        <dbReference type="Proteomes" id="UP000236500"/>
    </source>
</evidence>
<keyword evidence="2" id="KW-1185">Reference proteome</keyword>
<dbReference type="Proteomes" id="UP000236500">
    <property type="component" value="Unassembled WGS sequence"/>
</dbReference>
<gene>
    <name evidence="1" type="ORF">BMT55_16705</name>
</gene>
<protein>
    <submittedName>
        <fullName evidence="1">Uncharacterized protein</fullName>
    </submittedName>
</protein>
<comment type="caution">
    <text evidence="1">The sequence shown here is derived from an EMBL/GenBank/DDBJ whole genome shotgun (WGS) entry which is preliminary data.</text>
</comment>
<name>A0ABX4XIV5_9LIST</name>
<organism evidence="1 2">
    <name type="scientific">Listeria newyorkensis</name>
    <dbReference type="NCBI Taxonomy" id="1497681"/>
    <lineage>
        <taxon>Bacteria</taxon>
        <taxon>Bacillati</taxon>
        <taxon>Bacillota</taxon>
        <taxon>Bacilli</taxon>
        <taxon>Bacillales</taxon>
        <taxon>Listeriaceae</taxon>
        <taxon>Listeria</taxon>
    </lineage>
</organism>
<evidence type="ECO:0000313" key="1">
    <source>
        <dbReference type="EMBL" id="PNP86908.1"/>
    </source>
</evidence>
<proteinExistence type="predicted"/>
<dbReference type="EMBL" id="MPDH01000039">
    <property type="protein sequence ID" value="PNP86908.1"/>
    <property type="molecule type" value="Genomic_DNA"/>
</dbReference>
<reference evidence="1 2" key="1">
    <citation type="submission" date="2016-11" db="EMBL/GenBank/DDBJ databases">
        <title>Whole Genome Sequence of Listeria newyorkensis.</title>
        <authorList>
            <person name="Frink S."/>
            <person name="Morales C."/>
            <person name="Kiang D."/>
        </authorList>
    </citation>
    <scope>NUCLEOTIDE SEQUENCE [LARGE SCALE GENOMIC DNA]</scope>
    <source>
        <strain evidence="1 2">F1604011-044</strain>
    </source>
</reference>